<organism evidence="3">
    <name type="scientific">Tanacetum cinerariifolium</name>
    <name type="common">Dalmatian daisy</name>
    <name type="synonym">Chrysanthemum cinerariifolium</name>
    <dbReference type="NCBI Taxonomy" id="118510"/>
    <lineage>
        <taxon>Eukaryota</taxon>
        <taxon>Viridiplantae</taxon>
        <taxon>Streptophyta</taxon>
        <taxon>Embryophyta</taxon>
        <taxon>Tracheophyta</taxon>
        <taxon>Spermatophyta</taxon>
        <taxon>Magnoliopsida</taxon>
        <taxon>eudicotyledons</taxon>
        <taxon>Gunneridae</taxon>
        <taxon>Pentapetalae</taxon>
        <taxon>asterids</taxon>
        <taxon>campanulids</taxon>
        <taxon>Asterales</taxon>
        <taxon>Asteraceae</taxon>
        <taxon>Asteroideae</taxon>
        <taxon>Anthemideae</taxon>
        <taxon>Anthemidinae</taxon>
        <taxon>Tanacetum</taxon>
    </lineage>
</organism>
<proteinExistence type="predicted"/>
<dbReference type="EMBL" id="BKCJ010004700">
    <property type="protein sequence ID" value="GEU62589.1"/>
    <property type="molecule type" value="Genomic_DNA"/>
</dbReference>
<evidence type="ECO:0000313" key="3">
    <source>
        <dbReference type="EMBL" id="GEU62589.1"/>
    </source>
</evidence>
<feature type="compositionally biased region" description="Basic and acidic residues" evidence="1">
    <location>
        <begin position="26"/>
        <end position="62"/>
    </location>
</feature>
<protein>
    <submittedName>
        <fullName evidence="3">Putative ribonuclease H-like domain-containing protein</fullName>
    </submittedName>
</protein>
<evidence type="ECO:0000259" key="2">
    <source>
        <dbReference type="Pfam" id="PF07727"/>
    </source>
</evidence>
<dbReference type="CDD" id="cd09272">
    <property type="entry name" value="RNase_HI_RT_Ty1"/>
    <property type="match status" value="1"/>
</dbReference>
<dbReference type="Pfam" id="PF07727">
    <property type="entry name" value="RVT_2"/>
    <property type="match status" value="2"/>
</dbReference>
<sequence>METEPVKDYILLPLWTANPPFYQDPKSSHDDGSKPLSDNGKKADEDSRKESECEDQEKKDNVNKTNNVNTIGNVNTISSTVNAAGTNEVNVVGGKISIELPFYLKMPTLEDDSIFDFLDDDENDDVVADINNLDTTIQIEEEVYVCQPPGFEDLDFPDRVYKVEKALYGLHQAPRAWHKGDILLVQVYMDDIIFVSTKKELCITFEKLMHEKFQMSCMGELTFFLGLQVKQKKEAYTDSDYAGASLDKKSTTRGCQFLGYRLISWQCKKQTVVANSTTEAEYVIASSCCGQVLWIQNQLLDYGKSKEKCSSSYTTIIQPSTQPQKKQQSKKLKRKETQAPQPSDPINNVADEAVHEELGNGLVRATTTASSLEAEHDSGNINKTRSKVTPNESSS</sequence>
<feature type="domain" description="Reverse transcriptase Ty1/copia-type" evidence="2">
    <location>
        <begin position="183"/>
        <end position="244"/>
    </location>
</feature>
<feature type="region of interest" description="Disordered" evidence="1">
    <location>
        <begin position="20"/>
        <end position="72"/>
    </location>
</feature>
<dbReference type="PANTHER" id="PTHR11439:SF495">
    <property type="entry name" value="REVERSE TRANSCRIPTASE, RNA-DEPENDENT DNA POLYMERASE-RELATED"/>
    <property type="match status" value="1"/>
</dbReference>
<name>A0A6L2LNA0_TANCI</name>
<feature type="domain" description="Reverse transcriptase Ty1/copia-type" evidence="2">
    <location>
        <begin position="137"/>
        <end position="178"/>
    </location>
</feature>
<feature type="region of interest" description="Disordered" evidence="1">
    <location>
        <begin position="318"/>
        <end position="395"/>
    </location>
</feature>
<dbReference type="InterPro" id="IPR043502">
    <property type="entry name" value="DNA/RNA_pol_sf"/>
</dbReference>
<evidence type="ECO:0000256" key="1">
    <source>
        <dbReference type="SAM" id="MobiDB-lite"/>
    </source>
</evidence>
<gene>
    <name evidence="3" type="ORF">Tci_034567</name>
</gene>
<dbReference type="PANTHER" id="PTHR11439">
    <property type="entry name" value="GAG-POL-RELATED RETROTRANSPOSON"/>
    <property type="match status" value="1"/>
</dbReference>
<dbReference type="InterPro" id="IPR013103">
    <property type="entry name" value="RVT_2"/>
</dbReference>
<accession>A0A6L2LNA0</accession>
<dbReference type="AlphaFoldDB" id="A0A6L2LNA0"/>
<reference evidence="3" key="1">
    <citation type="journal article" date="2019" name="Sci. Rep.">
        <title>Draft genome of Tanacetum cinerariifolium, the natural source of mosquito coil.</title>
        <authorList>
            <person name="Yamashiro T."/>
            <person name="Shiraishi A."/>
            <person name="Satake H."/>
            <person name="Nakayama K."/>
        </authorList>
    </citation>
    <scope>NUCLEOTIDE SEQUENCE</scope>
</reference>
<comment type="caution">
    <text evidence="3">The sequence shown here is derived from an EMBL/GenBank/DDBJ whole genome shotgun (WGS) entry which is preliminary data.</text>
</comment>
<dbReference type="SUPFAM" id="SSF56672">
    <property type="entry name" value="DNA/RNA polymerases"/>
    <property type="match status" value="1"/>
</dbReference>
<feature type="compositionally biased region" description="Low complexity" evidence="1">
    <location>
        <begin position="63"/>
        <end position="72"/>
    </location>
</feature>
<feature type="compositionally biased region" description="Polar residues" evidence="1">
    <location>
        <begin position="379"/>
        <end position="395"/>
    </location>
</feature>